<dbReference type="RefSeq" id="WP_114382984.1">
    <property type="nucleotide sequence ID" value="NZ_QPJD01000017.1"/>
</dbReference>
<proteinExistence type="predicted"/>
<reference evidence="1 2" key="1">
    <citation type="submission" date="2018-07" db="EMBL/GenBank/DDBJ databases">
        <title>Genomic Encyclopedia of Type Strains, Phase III (KMG-III): the genomes of soil and plant-associated and newly described type strains.</title>
        <authorList>
            <person name="Whitman W."/>
        </authorList>
    </citation>
    <scope>NUCLEOTIDE SEQUENCE [LARGE SCALE GENOMIC DNA]</scope>
    <source>
        <strain evidence="1 2">CECT 7506</strain>
    </source>
</reference>
<evidence type="ECO:0000313" key="2">
    <source>
        <dbReference type="Proteomes" id="UP000252415"/>
    </source>
</evidence>
<dbReference type="EMBL" id="QPJD01000017">
    <property type="protein sequence ID" value="RCW42393.1"/>
    <property type="molecule type" value="Genomic_DNA"/>
</dbReference>
<gene>
    <name evidence="1" type="ORF">DFP97_117117</name>
</gene>
<keyword evidence="2" id="KW-1185">Reference proteome</keyword>
<dbReference type="Proteomes" id="UP000252415">
    <property type="component" value="Unassembled WGS sequence"/>
</dbReference>
<dbReference type="AlphaFoldDB" id="A0A368VSG7"/>
<name>A0A368VSG7_9BACL</name>
<accession>A0A368VSG7</accession>
<sequence length="91" mass="10386">MTYVEINENGLAEIRWQKDTIGKNGETGQEPKAFGESVYFMNNLMTDLLHYGTVDSTGKRTEQATINRNMNKEFENVLIMPIEGEVRIDAK</sequence>
<evidence type="ECO:0000313" key="1">
    <source>
        <dbReference type="EMBL" id="RCW42393.1"/>
    </source>
</evidence>
<protein>
    <submittedName>
        <fullName evidence="1">Uncharacterized protein</fullName>
    </submittedName>
</protein>
<comment type="caution">
    <text evidence="1">The sequence shown here is derived from an EMBL/GenBank/DDBJ whole genome shotgun (WGS) entry which is preliminary data.</text>
</comment>
<dbReference type="OrthoDB" id="2005648at2"/>
<organism evidence="1 2">
    <name type="scientific">Paenibacillus prosopidis</name>
    <dbReference type="NCBI Taxonomy" id="630520"/>
    <lineage>
        <taxon>Bacteria</taxon>
        <taxon>Bacillati</taxon>
        <taxon>Bacillota</taxon>
        <taxon>Bacilli</taxon>
        <taxon>Bacillales</taxon>
        <taxon>Paenibacillaceae</taxon>
        <taxon>Paenibacillus</taxon>
    </lineage>
</organism>